<reference evidence="6" key="1">
    <citation type="submission" date="2017-07" db="EMBL/GenBank/DDBJ databases">
        <authorList>
            <person name="Varghese N."/>
            <person name="Submissions S."/>
        </authorList>
    </citation>
    <scope>NUCLEOTIDE SEQUENCE [LARGE SCALE GENOMIC DNA]</scope>
    <source>
        <strain evidence="6">NLAE-zl-C134</strain>
    </source>
</reference>
<accession>A0A315ZPU7</accession>
<dbReference type="PANTHER" id="PTHR43776:SF8">
    <property type="entry name" value="ABC TRANSPORTER, ATP-BINDING PROTEIN"/>
    <property type="match status" value="1"/>
</dbReference>
<dbReference type="InterPro" id="IPR017871">
    <property type="entry name" value="ABC_transporter-like_CS"/>
</dbReference>
<gene>
    <name evidence="5" type="ORF">SAMN05216529_12019</name>
</gene>
<dbReference type="AlphaFoldDB" id="A0A315ZPU7"/>
<dbReference type="InterPro" id="IPR050319">
    <property type="entry name" value="ABC_transp_ATP-bind"/>
</dbReference>
<sequence>MLKACDVIKYYAESGRPGHVCHAVNGISMNFEGNTVYSLVGESGSGKSTLARMLAFVERPTSGDIEIDGKSVFAYGKTGLRAKRADIQLVMQDGLSSLDPRQTVEQILAEPLKDLMGMGMAECTVRIRELANLVGLPEELLTRRPRTLSGGQQKRVCIARAISVKPKLIIFDESLSGLDVTLRKQIMDLLMKLKEELQCSYLFITHDIEVAMYLSQVIIVMKNGQIVETVKDVRSYDDFTHSYSKSLVKALMFKKTALQTISCVVFDKKYIS</sequence>
<feature type="domain" description="ABC transporter" evidence="4">
    <location>
        <begin position="2"/>
        <end position="248"/>
    </location>
</feature>
<dbReference type="Proteomes" id="UP000254051">
    <property type="component" value="Unassembled WGS sequence"/>
</dbReference>
<dbReference type="PROSITE" id="PS50893">
    <property type="entry name" value="ABC_TRANSPORTER_2"/>
    <property type="match status" value="1"/>
</dbReference>
<evidence type="ECO:0000256" key="2">
    <source>
        <dbReference type="ARBA" id="ARBA00022741"/>
    </source>
</evidence>
<dbReference type="EMBL" id="UHJJ01000020">
    <property type="protein sequence ID" value="SUQ16036.1"/>
    <property type="molecule type" value="Genomic_DNA"/>
</dbReference>
<protein>
    <submittedName>
        <fullName evidence="5">Peptide/nickel transport system ATP-binding protein/nickel transport system ATP-binding protein</fullName>
    </submittedName>
</protein>
<keyword evidence="3 5" id="KW-0067">ATP-binding</keyword>
<dbReference type="InterPro" id="IPR003439">
    <property type="entry name" value="ABC_transporter-like_ATP-bd"/>
</dbReference>
<evidence type="ECO:0000313" key="5">
    <source>
        <dbReference type="EMBL" id="SUQ16036.1"/>
    </source>
</evidence>
<dbReference type="InterPro" id="IPR027417">
    <property type="entry name" value="P-loop_NTPase"/>
</dbReference>
<dbReference type="GO" id="GO:0005524">
    <property type="term" value="F:ATP binding"/>
    <property type="evidence" value="ECO:0007669"/>
    <property type="project" value="UniProtKB-KW"/>
</dbReference>
<dbReference type="OrthoDB" id="9802264at2"/>
<evidence type="ECO:0000313" key="6">
    <source>
        <dbReference type="Proteomes" id="UP000254051"/>
    </source>
</evidence>
<proteinExistence type="predicted"/>
<dbReference type="InterPro" id="IPR003593">
    <property type="entry name" value="AAA+_ATPase"/>
</dbReference>
<dbReference type="RefSeq" id="WP_109714394.1">
    <property type="nucleotide sequence ID" value="NZ_QGDS01000020.1"/>
</dbReference>
<evidence type="ECO:0000256" key="1">
    <source>
        <dbReference type="ARBA" id="ARBA00022448"/>
    </source>
</evidence>
<dbReference type="PROSITE" id="PS00211">
    <property type="entry name" value="ABC_TRANSPORTER_1"/>
    <property type="match status" value="1"/>
</dbReference>
<organism evidence="5 6">
    <name type="scientific">Faecalicatena contorta</name>
    <dbReference type="NCBI Taxonomy" id="39482"/>
    <lineage>
        <taxon>Bacteria</taxon>
        <taxon>Bacillati</taxon>
        <taxon>Bacillota</taxon>
        <taxon>Clostridia</taxon>
        <taxon>Lachnospirales</taxon>
        <taxon>Lachnospiraceae</taxon>
        <taxon>Faecalicatena</taxon>
    </lineage>
</organism>
<keyword evidence="6" id="KW-1185">Reference proteome</keyword>
<dbReference type="PANTHER" id="PTHR43776">
    <property type="entry name" value="TRANSPORT ATP-BINDING PROTEIN"/>
    <property type="match status" value="1"/>
</dbReference>
<name>A0A315ZPU7_9FIRM</name>
<keyword evidence="1" id="KW-0813">Transport</keyword>
<dbReference type="CDD" id="cd03257">
    <property type="entry name" value="ABC_NikE_OppD_transporters"/>
    <property type="match status" value="1"/>
</dbReference>
<evidence type="ECO:0000259" key="4">
    <source>
        <dbReference type="PROSITE" id="PS50893"/>
    </source>
</evidence>
<evidence type="ECO:0000256" key="3">
    <source>
        <dbReference type="ARBA" id="ARBA00022840"/>
    </source>
</evidence>
<keyword evidence="2" id="KW-0547">Nucleotide-binding</keyword>
<dbReference type="GO" id="GO:0016887">
    <property type="term" value="F:ATP hydrolysis activity"/>
    <property type="evidence" value="ECO:0007669"/>
    <property type="project" value="InterPro"/>
</dbReference>
<dbReference type="SUPFAM" id="SSF52540">
    <property type="entry name" value="P-loop containing nucleoside triphosphate hydrolases"/>
    <property type="match status" value="1"/>
</dbReference>
<dbReference type="Gene3D" id="3.40.50.300">
    <property type="entry name" value="P-loop containing nucleotide triphosphate hydrolases"/>
    <property type="match status" value="1"/>
</dbReference>
<dbReference type="GO" id="GO:0055085">
    <property type="term" value="P:transmembrane transport"/>
    <property type="evidence" value="ECO:0007669"/>
    <property type="project" value="UniProtKB-ARBA"/>
</dbReference>
<dbReference type="SMART" id="SM00382">
    <property type="entry name" value="AAA"/>
    <property type="match status" value="1"/>
</dbReference>
<dbReference type="Pfam" id="PF00005">
    <property type="entry name" value="ABC_tran"/>
    <property type="match status" value="1"/>
</dbReference>